<proteinExistence type="predicted"/>
<evidence type="ECO:0000256" key="1">
    <source>
        <dbReference type="SAM" id="Phobius"/>
    </source>
</evidence>
<keyword evidence="1" id="KW-0472">Membrane</keyword>
<geneLocation type="plasmid" evidence="2">
    <name>unnamed6</name>
</geneLocation>
<name>A0AA44ES03_9HYPH</name>
<dbReference type="AlphaFoldDB" id="A0AA44ES03"/>
<dbReference type="RefSeq" id="WP_049363929.1">
    <property type="nucleotide sequence ID" value="NZ_JABRWM010000007.1"/>
</dbReference>
<gene>
    <name evidence="2" type="ORF">FOB26_30295</name>
</gene>
<sequence length="85" mass="9411">MQNKKTTHFLSSQGIVFDILNERSNTLIISHAFMPRKFLVGMSYVLANYVSELVGGLLGLIPTKYQLNNTLCSVGSNQKAIGIKH</sequence>
<keyword evidence="1" id="KW-1133">Transmembrane helix</keyword>
<keyword evidence="2" id="KW-0614">Plasmid</keyword>
<comment type="caution">
    <text evidence="2">The sequence shown here is derived from an EMBL/GenBank/DDBJ whole genome shotgun (WGS) entry which is preliminary data.</text>
</comment>
<reference evidence="2" key="1">
    <citation type="submission" date="2019-07" db="EMBL/GenBank/DDBJ databases">
        <title>FDA dAtabase for Regulatory Grade micrObial Sequences (FDA-ARGOS): Supporting development and validation of Infectious Disease Dx tests.</title>
        <authorList>
            <person name="Bachman M."/>
            <person name="Young C."/>
            <person name="Tallon L."/>
            <person name="Sadzewicz L."/>
            <person name="Vavikolanu K."/>
            <person name="Mehta A."/>
            <person name="Aluvathingal J."/>
            <person name="Nadendla S."/>
            <person name="Nandy P."/>
            <person name="Geyer C."/>
            <person name="Yan Y."/>
            <person name="Sichtig H."/>
        </authorList>
    </citation>
    <scope>NUCLEOTIDE SEQUENCE</scope>
    <source>
        <strain evidence="2">FDAARGOS_618</strain>
        <plasmid evidence="2">unnamed6</plasmid>
    </source>
</reference>
<dbReference type="EMBL" id="JABRWM010000007">
    <property type="protein sequence ID" value="NRF23345.1"/>
    <property type="molecule type" value="Genomic_DNA"/>
</dbReference>
<evidence type="ECO:0000313" key="2">
    <source>
        <dbReference type="EMBL" id="NRF23345.1"/>
    </source>
</evidence>
<evidence type="ECO:0000313" key="3">
    <source>
        <dbReference type="Proteomes" id="UP001155820"/>
    </source>
</evidence>
<protein>
    <submittedName>
        <fullName evidence="2">Uncharacterized protein</fullName>
    </submittedName>
</protein>
<dbReference type="Proteomes" id="UP001155820">
    <property type="component" value="Unassembled WGS sequence"/>
</dbReference>
<organism evidence="2 3">
    <name type="scientific">Agrobacterium pusense</name>
    <dbReference type="NCBI Taxonomy" id="648995"/>
    <lineage>
        <taxon>Bacteria</taxon>
        <taxon>Pseudomonadati</taxon>
        <taxon>Pseudomonadota</taxon>
        <taxon>Alphaproteobacteria</taxon>
        <taxon>Hyphomicrobiales</taxon>
        <taxon>Rhizobiaceae</taxon>
        <taxon>Rhizobium/Agrobacterium group</taxon>
        <taxon>Agrobacterium</taxon>
    </lineage>
</organism>
<accession>A0AA44ES03</accession>
<keyword evidence="3" id="KW-1185">Reference proteome</keyword>
<keyword evidence="1" id="KW-0812">Transmembrane</keyword>
<feature type="transmembrane region" description="Helical" evidence="1">
    <location>
        <begin position="38"/>
        <end position="61"/>
    </location>
</feature>